<dbReference type="PANTHER" id="PTHR43738">
    <property type="entry name" value="ABC TRANSPORTER, MEMBRANE PROTEIN"/>
    <property type="match status" value="1"/>
</dbReference>
<comment type="caution">
    <text evidence="10">The sequence shown here is derived from an EMBL/GenBank/DDBJ whole genome shotgun (WGS) entry which is preliminary data.</text>
</comment>
<keyword evidence="4 7" id="KW-1133">Transmembrane helix</keyword>
<feature type="transmembrane region" description="Helical" evidence="7">
    <location>
        <begin position="376"/>
        <end position="398"/>
    </location>
</feature>
<protein>
    <submittedName>
        <fullName evidence="10">ABC transporter permease</fullName>
    </submittedName>
</protein>
<evidence type="ECO:0000256" key="3">
    <source>
        <dbReference type="ARBA" id="ARBA00022692"/>
    </source>
</evidence>
<evidence type="ECO:0000259" key="8">
    <source>
        <dbReference type="Pfam" id="PF02687"/>
    </source>
</evidence>
<dbReference type="InterPro" id="IPR051125">
    <property type="entry name" value="ABC-4/HrtB_transporter"/>
</dbReference>
<feature type="transmembrane region" description="Helical" evidence="7">
    <location>
        <begin position="284"/>
        <end position="304"/>
    </location>
</feature>
<comment type="subcellular location">
    <subcellularLocation>
        <location evidence="1">Cell membrane</location>
        <topology evidence="1">Multi-pass membrane protein</topology>
    </subcellularLocation>
</comment>
<name>A0A6M0IL91_9BACT</name>
<dbReference type="InterPro" id="IPR003838">
    <property type="entry name" value="ABC3_permease_C"/>
</dbReference>
<dbReference type="PANTHER" id="PTHR43738:SF2">
    <property type="entry name" value="ABC TRANSPORTER PERMEASE"/>
    <property type="match status" value="1"/>
</dbReference>
<keyword evidence="3 7" id="KW-0812">Transmembrane</keyword>
<dbReference type="EMBL" id="JAAGNZ010000002">
    <property type="protein sequence ID" value="NEU68904.1"/>
    <property type="molecule type" value="Genomic_DNA"/>
</dbReference>
<accession>A0A6M0IL91</accession>
<dbReference type="Pfam" id="PF02687">
    <property type="entry name" value="FtsX"/>
    <property type="match status" value="1"/>
</dbReference>
<feature type="transmembrane region" description="Helical" evidence="7">
    <location>
        <begin position="324"/>
        <end position="346"/>
    </location>
</feature>
<organism evidence="10 11">
    <name type="scientific">Spirosoma agri</name>
    <dbReference type="NCBI Taxonomy" id="1987381"/>
    <lineage>
        <taxon>Bacteria</taxon>
        <taxon>Pseudomonadati</taxon>
        <taxon>Bacteroidota</taxon>
        <taxon>Cytophagia</taxon>
        <taxon>Cytophagales</taxon>
        <taxon>Cytophagaceae</taxon>
        <taxon>Spirosoma</taxon>
    </lineage>
</organism>
<feature type="domain" description="ABC3 transporter permease C-terminal" evidence="8">
    <location>
        <begin position="284"/>
        <end position="402"/>
    </location>
</feature>
<evidence type="ECO:0000256" key="1">
    <source>
        <dbReference type="ARBA" id="ARBA00004651"/>
    </source>
</evidence>
<evidence type="ECO:0000256" key="2">
    <source>
        <dbReference type="ARBA" id="ARBA00022475"/>
    </source>
</evidence>
<evidence type="ECO:0000256" key="7">
    <source>
        <dbReference type="SAM" id="Phobius"/>
    </source>
</evidence>
<reference evidence="10 11" key="1">
    <citation type="submission" date="2020-02" db="EMBL/GenBank/DDBJ databases">
        <title>Draft genome sequence of two Spirosoma agri KCTC 52727 and Spirosoma terrae KCTC 52035.</title>
        <authorList>
            <person name="Rojas J."/>
            <person name="Ambika Manirajan B."/>
            <person name="Ratering S."/>
            <person name="Suarez C."/>
            <person name="Schnell S."/>
        </authorList>
    </citation>
    <scope>NUCLEOTIDE SEQUENCE [LARGE SCALE GENOMIC DNA]</scope>
    <source>
        <strain evidence="10 11">KCTC 52727</strain>
    </source>
</reference>
<evidence type="ECO:0000256" key="6">
    <source>
        <dbReference type="SAM" id="MobiDB-lite"/>
    </source>
</evidence>
<evidence type="ECO:0000256" key="5">
    <source>
        <dbReference type="ARBA" id="ARBA00023136"/>
    </source>
</evidence>
<dbReference type="Proteomes" id="UP000477386">
    <property type="component" value="Unassembled WGS sequence"/>
</dbReference>
<evidence type="ECO:0000313" key="11">
    <source>
        <dbReference type="Proteomes" id="UP000477386"/>
    </source>
</evidence>
<keyword evidence="2" id="KW-1003">Cell membrane</keyword>
<dbReference type="RefSeq" id="WP_164041397.1">
    <property type="nucleotide sequence ID" value="NZ_JAAGNZ010000002.1"/>
</dbReference>
<dbReference type="Pfam" id="PF12704">
    <property type="entry name" value="MacB_PCD"/>
    <property type="match status" value="1"/>
</dbReference>
<feature type="transmembrane region" description="Helical" evidence="7">
    <location>
        <begin position="20"/>
        <end position="38"/>
    </location>
</feature>
<proteinExistence type="predicted"/>
<evidence type="ECO:0000259" key="9">
    <source>
        <dbReference type="Pfam" id="PF12704"/>
    </source>
</evidence>
<dbReference type="InterPro" id="IPR025857">
    <property type="entry name" value="MacB_PCD"/>
</dbReference>
<evidence type="ECO:0000256" key="4">
    <source>
        <dbReference type="ARBA" id="ARBA00022989"/>
    </source>
</evidence>
<sequence>MNLFRISWSNLKDKPLSSFLSGLLMTFGITIISLLLLLNKQLDDQFRKNIKGIDMVLGAKGSPLQLILSSIYQIDSPTGNIPLDEAEKLTRNPMIKTAIPLAMGDNYRSFRIIGTNKKYIDHFGATIGQGRLFQQDLETVIGPRVAEVAGLKLGDTFSGSHGLDAEGEEHADTKYKVVGILSPSNTVVDQLILTPVSSVWAIHEHHDEHGEEHEHEAGEAHEEEGHEEAPREITSMLIQFRNPLGMMIARGINTNSKLQAALPNIEINRLFSLLGVGVETLRGLAVVIMLISGISVFVSLYNSLKERRYEMALMLSMGATRAQLFGMLLLEGLVLALIGFGLGILLSRVGLWLFSNSVSSEYHYNLAAFGILPEEWVLLGVAVFIGLLAAALPALGVYRMNISRTLAEE</sequence>
<dbReference type="AlphaFoldDB" id="A0A6M0IL91"/>
<feature type="region of interest" description="Disordered" evidence="6">
    <location>
        <begin position="207"/>
        <end position="229"/>
    </location>
</feature>
<evidence type="ECO:0000313" key="10">
    <source>
        <dbReference type="EMBL" id="NEU68904.1"/>
    </source>
</evidence>
<gene>
    <name evidence="10" type="ORF">GK091_18605</name>
</gene>
<feature type="domain" description="MacB-like periplasmic core" evidence="9">
    <location>
        <begin position="18"/>
        <end position="200"/>
    </location>
</feature>
<dbReference type="GO" id="GO:0005886">
    <property type="term" value="C:plasma membrane"/>
    <property type="evidence" value="ECO:0007669"/>
    <property type="project" value="UniProtKB-SubCell"/>
</dbReference>
<keyword evidence="11" id="KW-1185">Reference proteome</keyword>
<keyword evidence="5 7" id="KW-0472">Membrane</keyword>